<dbReference type="EMBL" id="JAQQBR010000002">
    <property type="protein sequence ID" value="KAK0180883.1"/>
    <property type="molecule type" value="Genomic_DNA"/>
</dbReference>
<dbReference type="SUPFAM" id="SSF81383">
    <property type="entry name" value="F-box domain"/>
    <property type="match status" value="1"/>
</dbReference>
<dbReference type="AlphaFoldDB" id="A0AA39G3W0"/>
<gene>
    <name evidence="2" type="ORF">PV327_003218</name>
</gene>
<dbReference type="PROSITE" id="PS50181">
    <property type="entry name" value="FBOX"/>
    <property type="match status" value="1"/>
</dbReference>
<name>A0AA39G3W0_MICHY</name>
<keyword evidence="3" id="KW-1185">Reference proteome</keyword>
<evidence type="ECO:0000259" key="1">
    <source>
        <dbReference type="PROSITE" id="PS50181"/>
    </source>
</evidence>
<dbReference type="Proteomes" id="UP001168972">
    <property type="component" value="Unassembled WGS sequence"/>
</dbReference>
<dbReference type="Pfam" id="PF12937">
    <property type="entry name" value="F-box-like"/>
    <property type="match status" value="1"/>
</dbReference>
<feature type="domain" description="F-box" evidence="1">
    <location>
        <begin position="20"/>
        <end position="66"/>
    </location>
</feature>
<evidence type="ECO:0000313" key="3">
    <source>
        <dbReference type="Proteomes" id="UP001168972"/>
    </source>
</evidence>
<reference evidence="2" key="1">
    <citation type="journal article" date="2023" name="bioRxiv">
        <title>Scaffold-level genome assemblies of two parasitoid biocontrol wasps reveal the parthenogenesis mechanism and an associated novel virus.</title>
        <authorList>
            <person name="Inwood S."/>
            <person name="Skelly J."/>
            <person name="Guhlin J."/>
            <person name="Harrop T."/>
            <person name="Goldson S."/>
            <person name="Dearden P."/>
        </authorList>
    </citation>
    <scope>NUCLEOTIDE SEQUENCE</scope>
    <source>
        <strain evidence="2">Lincoln</strain>
        <tissue evidence="2">Whole body</tissue>
    </source>
</reference>
<accession>A0AA39G3W0</accession>
<reference evidence="2" key="2">
    <citation type="submission" date="2023-03" db="EMBL/GenBank/DDBJ databases">
        <authorList>
            <person name="Inwood S.N."/>
            <person name="Skelly J.G."/>
            <person name="Guhlin J."/>
            <person name="Harrop T.W.R."/>
            <person name="Goldson S.G."/>
            <person name="Dearden P.K."/>
        </authorList>
    </citation>
    <scope>NUCLEOTIDE SEQUENCE</scope>
    <source>
        <strain evidence="2">Lincoln</strain>
        <tissue evidence="2">Whole body</tissue>
    </source>
</reference>
<proteinExistence type="predicted"/>
<dbReference type="Gene3D" id="1.20.1280.50">
    <property type="match status" value="1"/>
</dbReference>
<dbReference type="SMART" id="SM00256">
    <property type="entry name" value="FBOX"/>
    <property type="match status" value="1"/>
</dbReference>
<sequence length="157" mass="17888">MEAFGNLMSTIGASMNPKSVDFLDILPVEISQLVFRQLDERSLLSAAKVSRRWRNVCRGDPRLRQTAKSYLQREKQCLYDVTPSEINPKKTQSPIITTENVKKFKRTSSRVATAQPATFRFGPSGITSGLLVQNPKIERNFRRKQSAALKRNISKFR</sequence>
<organism evidence="2 3">
    <name type="scientific">Microctonus hyperodae</name>
    <name type="common">Parasitoid wasp</name>
    <dbReference type="NCBI Taxonomy" id="165561"/>
    <lineage>
        <taxon>Eukaryota</taxon>
        <taxon>Metazoa</taxon>
        <taxon>Ecdysozoa</taxon>
        <taxon>Arthropoda</taxon>
        <taxon>Hexapoda</taxon>
        <taxon>Insecta</taxon>
        <taxon>Pterygota</taxon>
        <taxon>Neoptera</taxon>
        <taxon>Endopterygota</taxon>
        <taxon>Hymenoptera</taxon>
        <taxon>Apocrita</taxon>
        <taxon>Ichneumonoidea</taxon>
        <taxon>Braconidae</taxon>
        <taxon>Euphorinae</taxon>
        <taxon>Microctonus</taxon>
    </lineage>
</organism>
<comment type="caution">
    <text evidence="2">The sequence shown here is derived from an EMBL/GenBank/DDBJ whole genome shotgun (WGS) entry which is preliminary data.</text>
</comment>
<dbReference type="InterPro" id="IPR036047">
    <property type="entry name" value="F-box-like_dom_sf"/>
</dbReference>
<dbReference type="InterPro" id="IPR001810">
    <property type="entry name" value="F-box_dom"/>
</dbReference>
<evidence type="ECO:0000313" key="2">
    <source>
        <dbReference type="EMBL" id="KAK0180883.1"/>
    </source>
</evidence>
<protein>
    <recommendedName>
        <fullName evidence="1">F-box domain-containing protein</fullName>
    </recommendedName>
</protein>